<dbReference type="SUPFAM" id="SSF48371">
    <property type="entry name" value="ARM repeat"/>
    <property type="match status" value="1"/>
</dbReference>
<dbReference type="GO" id="GO:0061630">
    <property type="term" value="F:ubiquitin protein ligase activity"/>
    <property type="evidence" value="ECO:0007669"/>
    <property type="project" value="UniProtKB-EC"/>
</dbReference>
<dbReference type="Proteomes" id="UP001189624">
    <property type="component" value="Chromosome 1"/>
</dbReference>
<dbReference type="Pfam" id="PF04564">
    <property type="entry name" value="U-box"/>
    <property type="match status" value="1"/>
</dbReference>
<keyword evidence="11" id="KW-1185">Reference proteome</keyword>
<evidence type="ECO:0000256" key="7">
    <source>
        <dbReference type="PROSITE-ProRule" id="PRU00259"/>
    </source>
</evidence>
<dbReference type="EMBL" id="OY731398">
    <property type="protein sequence ID" value="CAJ1852272.1"/>
    <property type="molecule type" value="Genomic_DNA"/>
</dbReference>
<dbReference type="SMART" id="SM00185">
    <property type="entry name" value="ARM"/>
    <property type="match status" value="5"/>
</dbReference>
<dbReference type="FunFam" id="3.30.40.10:FF:000114">
    <property type="entry name" value="RING-type E3 ubiquitin transferase"/>
    <property type="match status" value="1"/>
</dbReference>
<proteinExistence type="predicted"/>
<dbReference type="InterPro" id="IPR045210">
    <property type="entry name" value="RING-Ubox_PUB"/>
</dbReference>
<evidence type="ECO:0000313" key="10">
    <source>
        <dbReference type="EMBL" id="CAJ1852272.1"/>
    </source>
</evidence>
<dbReference type="SMART" id="SM00504">
    <property type="entry name" value="Ubox"/>
    <property type="match status" value="1"/>
</dbReference>
<feature type="region of interest" description="Disordered" evidence="8">
    <location>
        <begin position="709"/>
        <end position="732"/>
    </location>
</feature>
<dbReference type="InterPro" id="IPR016024">
    <property type="entry name" value="ARM-type_fold"/>
</dbReference>
<feature type="domain" description="U-box" evidence="9">
    <location>
        <begin position="278"/>
        <end position="352"/>
    </location>
</feature>
<dbReference type="Gramene" id="rna-AYBTSS11_LOCUS1944">
    <property type="protein sequence ID" value="CAJ1852272.1"/>
    <property type="gene ID" value="gene-AYBTSS11_LOCUS1944"/>
</dbReference>
<evidence type="ECO:0000256" key="8">
    <source>
        <dbReference type="SAM" id="MobiDB-lite"/>
    </source>
</evidence>
<keyword evidence="4" id="KW-0808">Transferase</keyword>
<comment type="pathway">
    <text evidence="2">Protein modification; protein ubiquitination.</text>
</comment>
<sequence>MDVAEVEENLFASSDAKLHGDMCKRLSAIYCKILSLFPSLEAARPRSKSGIQALCSLHVALEKAKNVLRHCSESSKLYLAITGDSVLLKFEKAKCALEDSLKRVEDIVPQSIGCEIDEIVNELASTVFALDPLEKQVGDDLIALLQKGRKLNDSNDSNELECFHLAATSLGITSSRAALTERRSLKKLIERARVEDDKRKESIIAYLLHLMRKYSKLFRSEFSDDNDSQGSQPCSPTVQRSLEDGIPGGHCHVFDRQLSKLSSFNFKPNNRESRQILILPEELRCPISLQLMSDPVIIASGQTYERVCIEKWFRDGHNTCPKTQQKLSHLSLTPNYCVKGLVASWCEQNGVPIPEGPPESLDFNYWRLALSDTESTNSRSANSVGSCKLKGVKVVPVEESGISEQIAGNSTENFPAQEEDNERYLSFLKVLSEGNNWMRKCKVVEQLRLLLRDDEEARIFTGANGFVDALMQFLRSAVHEGNVTALENGAMALFNLAVNNNRNKEIMISAGILSLLEQMISKTSSYGCAAALYLNLSCLEEAKDVIGTSPAVQFLIQILQAKTEVQCKIDSLHALYNLSTVSSNIPHLLSSGIIDSLQSLLVDQGDCTLAEKCIAVLINLAVSPAGREQMILSPALISSLASTLDTGELMEQEQAASCLLILCNRSGECCEMVLQEGVIPALVSLTVNGTSRGREKAQKLLMVFREQRQREQSPVTTIHREPESSDLPMPPPETKPLCKSISRRKVVGKAFSFLWKSKSYSVYQC</sequence>
<dbReference type="PROSITE" id="PS50176">
    <property type="entry name" value="ARM_REPEAT"/>
    <property type="match status" value="1"/>
</dbReference>
<keyword evidence="5" id="KW-0677">Repeat</keyword>
<evidence type="ECO:0000256" key="2">
    <source>
        <dbReference type="ARBA" id="ARBA00004906"/>
    </source>
</evidence>
<dbReference type="Pfam" id="PF25598">
    <property type="entry name" value="ARM_PUB"/>
    <property type="match status" value="1"/>
</dbReference>
<dbReference type="InterPro" id="IPR000225">
    <property type="entry name" value="Armadillo"/>
</dbReference>
<dbReference type="InterPro" id="IPR011989">
    <property type="entry name" value="ARM-like"/>
</dbReference>
<dbReference type="PANTHER" id="PTHR23315">
    <property type="entry name" value="U BOX DOMAIN-CONTAINING"/>
    <property type="match status" value="1"/>
</dbReference>
<dbReference type="EC" id="2.3.2.27" evidence="3"/>
<evidence type="ECO:0000256" key="3">
    <source>
        <dbReference type="ARBA" id="ARBA00012483"/>
    </source>
</evidence>
<evidence type="ECO:0000259" key="9">
    <source>
        <dbReference type="PROSITE" id="PS51698"/>
    </source>
</evidence>
<evidence type="ECO:0000256" key="5">
    <source>
        <dbReference type="ARBA" id="ARBA00022737"/>
    </source>
</evidence>
<evidence type="ECO:0000256" key="6">
    <source>
        <dbReference type="ARBA" id="ARBA00022786"/>
    </source>
</evidence>
<evidence type="ECO:0000256" key="1">
    <source>
        <dbReference type="ARBA" id="ARBA00000900"/>
    </source>
</evidence>
<dbReference type="AlphaFoldDB" id="A0AA86RW01"/>
<reference evidence="10" key="1">
    <citation type="submission" date="2023-10" db="EMBL/GenBank/DDBJ databases">
        <authorList>
            <person name="Domelevo Entfellner J.-B."/>
        </authorList>
    </citation>
    <scope>NUCLEOTIDE SEQUENCE</scope>
</reference>
<accession>A0AA86RW01</accession>
<dbReference type="PROSITE" id="PS51698">
    <property type="entry name" value="U_BOX"/>
    <property type="match status" value="1"/>
</dbReference>
<dbReference type="Gene3D" id="3.30.40.10">
    <property type="entry name" value="Zinc/RING finger domain, C3HC4 (zinc finger)"/>
    <property type="match status" value="1"/>
</dbReference>
<comment type="catalytic activity">
    <reaction evidence="1">
        <text>S-ubiquitinyl-[E2 ubiquitin-conjugating enzyme]-L-cysteine + [acceptor protein]-L-lysine = [E2 ubiquitin-conjugating enzyme]-L-cysteine + N(6)-ubiquitinyl-[acceptor protein]-L-lysine.</text>
        <dbReference type="EC" id="2.3.2.27"/>
    </reaction>
</comment>
<name>A0AA86RW01_9FABA</name>
<organism evidence="10 11">
    <name type="scientific">Sphenostylis stenocarpa</name>
    <dbReference type="NCBI Taxonomy" id="92480"/>
    <lineage>
        <taxon>Eukaryota</taxon>
        <taxon>Viridiplantae</taxon>
        <taxon>Streptophyta</taxon>
        <taxon>Embryophyta</taxon>
        <taxon>Tracheophyta</taxon>
        <taxon>Spermatophyta</taxon>
        <taxon>Magnoliopsida</taxon>
        <taxon>eudicotyledons</taxon>
        <taxon>Gunneridae</taxon>
        <taxon>Pentapetalae</taxon>
        <taxon>rosids</taxon>
        <taxon>fabids</taxon>
        <taxon>Fabales</taxon>
        <taxon>Fabaceae</taxon>
        <taxon>Papilionoideae</taxon>
        <taxon>50 kb inversion clade</taxon>
        <taxon>NPAAA clade</taxon>
        <taxon>indigoferoid/millettioid clade</taxon>
        <taxon>Phaseoleae</taxon>
        <taxon>Sphenostylis</taxon>
    </lineage>
</organism>
<dbReference type="InterPro" id="IPR058678">
    <property type="entry name" value="ARM_PUB"/>
</dbReference>
<dbReference type="SUPFAM" id="SSF57850">
    <property type="entry name" value="RING/U-box"/>
    <property type="match status" value="1"/>
</dbReference>
<dbReference type="InterPro" id="IPR003613">
    <property type="entry name" value="Ubox_domain"/>
</dbReference>
<evidence type="ECO:0000313" key="11">
    <source>
        <dbReference type="Proteomes" id="UP001189624"/>
    </source>
</evidence>
<protein>
    <recommendedName>
        <fullName evidence="3">RING-type E3 ubiquitin transferase</fullName>
        <ecNumber evidence="3">2.3.2.27</ecNumber>
    </recommendedName>
</protein>
<dbReference type="CDD" id="cd16664">
    <property type="entry name" value="RING-Ubox_PUB"/>
    <property type="match status" value="1"/>
</dbReference>
<keyword evidence="6" id="KW-0833">Ubl conjugation pathway</keyword>
<gene>
    <name evidence="10" type="ORF">AYBTSS11_LOCUS1944</name>
</gene>
<dbReference type="InterPro" id="IPR013083">
    <property type="entry name" value="Znf_RING/FYVE/PHD"/>
</dbReference>
<dbReference type="Gene3D" id="1.25.10.10">
    <property type="entry name" value="Leucine-rich Repeat Variant"/>
    <property type="match status" value="1"/>
</dbReference>
<dbReference type="GO" id="GO:0016567">
    <property type="term" value="P:protein ubiquitination"/>
    <property type="evidence" value="ECO:0007669"/>
    <property type="project" value="InterPro"/>
</dbReference>
<feature type="repeat" description="ARM" evidence="7">
    <location>
        <begin position="465"/>
        <end position="511"/>
    </location>
</feature>
<dbReference type="PANTHER" id="PTHR23315:SF284">
    <property type="entry name" value="U-BOX DOMAIN-CONTAINING PROTEIN 7"/>
    <property type="match status" value="1"/>
</dbReference>
<evidence type="ECO:0000256" key="4">
    <source>
        <dbReference type="ARBA" id="ARBA00022679"/>
    </source>
</evidence>